<evidence type="ECO:0000259" key="1">
    <source>
        <dbReference type="Pfam" id="PF26435"/>
    </source>
</evidence>
<sequence>MLGADLMFRTVFGITRPHCGSNKLSPRLRQPSPTTRNADSFKHLVSTLILTETQWTVSGDRTYWQCEDCGAEATRKDALTDCC</sequence>
<dbReference type="AlphaFoldDB" id="A0AAV3UGC8"/>
<evidence type="ECO:0000313" key="2">
    <source>
        <dbReference type="EMBL" id="GAA5049460.1"/>
    </source>
</evidence>
<evidence type="ECO:0000313" key="3">
    <source>
        <dbReference type="Proteomes" id="UP001501729"/>
    </source>
</evidence>
<comment type="caution">
    <text evidence="2">The sequence shown here is derived from an EMBL/GenBank/DDBJ whole genome shotgun (WGS) entry which is preliminary data.</text>
</comment>
<gene>
    <name evidence="2" type="ORF">GCM10025751_22300</name>
</gene>
<organism evidence="2 3">
    <name type="scientific">Haladaptatus pallidirubidus</name>
    <dbReference type="NCBI Taxonomy" id="1008152"/>
    <lineage>
        <taxon>Archaea</taxon>
        <taxon>Methanobacteriati</taxon>
        <taxon>Methanobacteriota</taxon>
        <taxon>Stenosarchaea group</taxon>
        <taxon>Halobacteria</taxon>
        <taxon>Halobacteriales</taxon>
        <taxon>Haladaptataceae</taxon>
        <taxon>Haladaptatus</taxon>
    </lineage>
</organism>
<dbReference type="Proteomes" id="UP001501729">
    <property type="component" value="Unassembled WGS sequence"/>
</dbReference>
<protein>
    <recommendedName>
        <fullName evidence="1">DUF8118 domain-containing protein</fullName>
    </recommendedName>
</protein>
<dbReference type="Pfam" id="PF26435">
    <property type="entry name" value="DUF8118"/>
    <property type="match status" value="1"/>
</dbReference>
<dbReference type="InterPro" id="IPR058431">
    <property type="entry name" value="DUF8118"/>
</dbReference>
<accession>A0AAV3UGC8</accession>
<dbReference type="EMBL" id="BAABKX010000005">
    <property type="protein sequence ID" value="GAA5049460.1"/>
    <property type="molecule type" value="Genomic_DNA"/>
</dbReference>
<name>A0AAV3UGC8_9EURY</name>
<reference evidence="2 3" key="1">
    <citation type="journal article" date="2019" name="Int. J. Syst. Evol. Microbiol.">
        <title>The Global Catalogue of Microorganisms (GCM) 10K type strain sequencing project: providing services to taxonomists for standard genome sequencing and annotation.</title>
        <authorList>
            <consortium name="The Broad Institute Genomics Platform"/>
            <consortium name="The Broad Institute Genome Sequencing Center for Infectious Disease"/>
            <person name="Wu L."/>
            <person name="Ma J."/>
        </authorList>
    </citation>
    <scope>NUCLEOTIDE SEQUENCE [LARGE SCALE GENOMIC DNA]</scope>
    <source>
        <strain evidence="2 3">JCM 17504</strain>
    </source>
</reference>
<keyword evidence="3" id="KW-1185">Reference proteome</keyword>
<feature type="domain" description="DUF8118" evidence="1">
    <location>
        <begin position="60"/>
        <end position="82"/>
    </location>
</feature>
<proteinExistence type="predicted"/>